<evidence type="ECO:0000313" key="3">
    <source>
        <dbReference type="EMBL" id="TLF39555.1"/>
    </source>
</evidence>
<evidence type="ECO:0000313" key="4">
    <source>
        <dbReference type="Proteomes" id="UP000309885"/>
    </source>
</evidence>
<dbReference type="PANTHER" id="PTHR38781:SF1">
    <property type="entry name" value="ANTITOXIN DINJ-RELATED"/>
    <property type="match status" value="1"/>
</dbReference>
<accession>A0A5R8LQR1</accession>
<comment type="caution">
    <text evidence="3">The sequence shown here is derived from an EMBL/GenBank/DDBJ whole genome shotgun (WGS) entry which is preliminary data.</text>
</comment>
<dbReference type="InterPro" id="IPR007337">
    <property type="entry name" value="RelB/DinJ"/>
</dbReference>
<sequence>MVTYTASWIQFRIKYLNSCIEVNFMATARQTTMTIRLDATTRDAAEQVFEALGMDLNTGINILLKQVVHDQALPFTPTMEDSLDRATEQSIQDLKFGRYQEFDNLGDLFEDLHNEN</sequence>
<reference evidence="3 4" key="1">
    <citation type="submission" date="2019-05" db="EMBL/GenBank/DDBJ databases">
        <title>Genome-based reclassification of Lactobacillus casei as Lactobacillus casei subsp. casei. subsp.nov., description of Lactobacillus casei subsp. zeae subsp. nov., and emended description of Lactobacillus casei.</title>
        <authorList>
            <person name="Huang C.-H."/>
        </authorList>
    </citation>
    <scope>NUCLEOTIDE SEQUENCE [LARGE SCALE GENOMIC DNA]</scope>
    <source>
        <strain evidence="3 4">CRBIP24.44</strain>
    </source>
</reference>
<evidence type="ECO:0000256" key="2">
    <source>
        <dbReference type="ARBA" id="ARBA00022649"/>
    </source>
</evidence>
<keyword evidence="2" id="KW-1277">Toxin-antitoxin system</keyword>
<dbReference type="Pfam" id="PF04221">
    <property type="entry name" value="RelB"/>
    <property type="match status" value="1"/>
</dbReference>
<dbReference type="GO" id="GO:0006355">
    <property type="term" value="P:regulation of DNA-templated transcription"/>
    <property type="evidence" value="ECO:0007669"/>
    <property type="project" value="InterPro"/>
</dbReference>
<name>A0A5R8LQR1_LACZE</name>
<dbReference type="PANTHER" id="PTHR38781">
    <property type="entry name" value="ANTITOXIN DINJ-RELATED"/>
    <property type="match status" value="1"/>
</dbReference>
<proteinExistence type="inferred from homology"/>
<dbReference type="InterPro" id="IPR013321">
    <property type="entry name" value="Arc_rbn_hlx_hlx"/>
</dbReference>
<dbReference type="Proteomes" id="UP000309885">
    <property type="component" value="Unassembled WGS sequence"/>
</dbReference>
<dbReference type="Gene3D" id="1.10.1220.10">
    <property type="entry name" value="Met repressor-like"/>
    <property type="match status" value="1"/>
</dbReference>
<gene>
    <name evidence="3" type="ORF">FEI15_06200</name>
</gene>
<comment type="similarity">
    <text evidence="1">Belongs to the RelB/DinJ antitoxin family.</text>
</comment>
<evidence type="ECO:0000256" key="1">
    <source>
        <dbReference type="ARBA" id="ARBA00010562"/>
    </source>
</evidence>
<protein>
    <submittedName>
        <fullName evidence="3">Type II toxin-antitoxin system RelB/DinJ family antitoxin</fullName>
    </submittedName>
</protein>
<dbReference type="AlphaFoldDB" id="A0A5R8LQR1"/>
<dbReference type="NCBIfam" id="TIGR02384">
    <property type="entry name" value="RelB_DinJ"/>
    <property type="match status" value="1"/>
</dbReference>
<dbReference type="GO" id="GO:0006351">
    <property type="term" value="P:DNA-templated transcription"/>
    <property type="evidence" value="ECO:0007669"/>
    <property type="project" value="TreeGrafter"/>
</dbReference>
<organism evidence="3 4">
    <name type="scientific">Lacticaseibacillus zeae</name>
    <name type="common">Lactobacillus zeae</name>
    <dbReference type="NCBI Taxonomy" id="57037"/>
    <lineage>
        <taxon>Bacteria</taxon>
        <taxon>Bacillati</taxon>
        <taxon>Bacillota</taxon>
        <taxon>Bacilli</taxon>
        <taxon>Lactobacillales</taxon>
        <taxon>Lactobacillaceae</taxon>
        <taxon>Lacticaseibacillus</taxon>
    </lineage>
</organism>
<dbReference type="EMBL" id="VBWO01000005">
    <property type="protein sequence ID" value="TLF39555.1"/>
    <property type="molecule type" value="Genomic_DNA"/>
</dbReference>